<dbReference type="InterPro" id="IPR051783">
    <property type="entry name" value="NAD(P)-dependent_oxidoreduct"/>
</dbReference>
<name>A0ABX7M8K0_9RHOO</name>
<feature type="domain" description="NAD-dependent epimerase/dehydratase" evidence="1">
    <location>
        <begin position="5"/>
        <end position="212"/>
    </location>
</feature>
<dbReference type="Pfam" id="PF01370">
    <property type="entry name" value="Epimerase"/>
    <property type="match status" value="1"/>
</dbReference>
<dbReference type="PANTHER" id="PTHR48079:SF6">
    <property type="entry name" value="NAD(P)-BINDING DOMAIN-CONTAINING PROTEIN-RELATED"/>
    <property type="match status" value="1"/>
</dbReference>
<gene>
    <name evidence="2" type="ORF">JY500_05330</name>
</gene>
<dbReference type="Gene3D" id="3.40.50.720">
    <property type="entry name" value="NAD(P)-binding Rossmann-like Domain"/>
    <property type="match status" value="1"/>
</dbReference>
<evidence type="ECO:0000313" key="2">
    <source>
        <dbReference type="EMBL" id="QSI78066.1"/>
    </source>
</evidence>
<evidence type="ECO:0000259" key="1">
    <source>
        <dbReference type="Pfam" id="PF01370"/>
    </source>
</evidence>
<dbReference type="InterPro" id="IPR036291">
    <property type="entry name" value="NAD(P)-bd_dom_sf"/>
</dbReference>
<dbReference type="RefSeq" id="WP_206255338.1">
    <property type="nucleotide sequence ID" value="NZ_CP071060.1"/>
</dbReference>
<accession>A0ABX7M8K0</accession>
<dbReference type="SUPFAM" id="SSF51735">
    <property type="entry name" value="NAD(P)-binding Rossmann-fold domains"/>
    <property type="match status" value="1"/>
</dbReference>
<protein>
    <submittedName>
        <fullName evidence="2">NmrA family NAD(P)-binding protein</fullName>
    </submittedName>
</protein>
<proteinExistence type="predicted"/>
<organism evidence="2 3">
    <name type="scientific">Niveibacterium microcysteis</name>
    <dbReference type="NCBI Taxonomy" id="2811415"/>
    <lineage>
        <taxon>Bacteria</taxon>
        <taxon>Pseudomonadati</taxon>
        <taxon>Pseudomonadota</taxon>
        <taxon>Betaproteobacteria</taxon>
        <taxon>Rhodocyclales</taxon>
        <taxon>Rhodocyclaceae</taxon>
        <taxon>Niveibacterium</taxon>
    </lineage>
</organism>
<dbReference type="InterPro" id="IPR001509">
    <property type="entry name" value="Epimerase_deHydtase"/>
</dbReference>
<reference evidence="2 3" key="1">
    <citation type="submission" date="2021-02" db="EMBL/GenBank/DDBJ databases">
        <title>Niveibacterium changnyeongensis HC41.</title>
        <authorList>
            <person name="Kang M."/>
        </authorList>
    </citation>
    <scope>NUCLEOTIDE SEQUENCE [LARGE SCALE GENOMIC DNA]</scope>
    <source>
        <strain evidence="2 3">HC41</strain>
    </source>
</reference>
<evidence type="ECO:0000313" key="3">
    <source>
        <dbReference type="Proteomes" id="UP000663570"/>
    </source>
</evidence>
<dbReference type="PANTHER" id="PTHR48079">
    <property type="entry name" value="PROTEIN YEEZ"/>
    <property type="match status" value="1"/>
</dbReference>
<dbReference type="Proteomes" id="UP000663570">
    <property type="component" value="Chromosome"/>
</dbReference>
<dbReference type="EMBL" id="CP071060">
    <property type="protein sequence ID" value="QSI78066.1"/>
    <property type="molecule type" value="Genomic_DNA"/>
</dbReference>
<sequence>MRETVLVLGANGRIGRALVEAFSAAGWLVRAQMRREPTTPLPAGVSAVICDALDTAALIEAAHGADVLINALNPDYTRWDTLVPPLAASVLAAARASGATLMLPGNVYNFGAELPPVLTEVTPEVANTDKARIRIALEQQMRAAAEEGVRSIVIRAGDFFGGGPGSWFDLVIAKDVGKGRVTLPGPADLPHAWAYLPDLARVFVAVAARRAQLAPFETLHYAGETLTGAELHRAIEEVCGRSLKRAQLPWWALRLASPFVPIFRALFAMRYLWLRPHRLDDARLRQLIGTLPHTPLHRALSTALAPMLARPDSSPATA</sequence>
<keyword evidence="3" id="KW-1185">Reference proteome</keyword>